<evidence type="ECO:0000313" key="2">
    <source>
        <dbReference type="Proteomes" id="UP001489004"/>
    </source>
</evidence>
<accession>A0AAW1P1U6</accession>
<name>A0AAW1P1U6_9CHLO</name>
<reference evidence="1 2" key="1">
    <citation type="journal article" date="2024" name="Nat. Commun.">
        <title>Phylogenomics reveals the evolutionary origins of lichenization in chlorophyte algae.</title>
        <authorList>
            <person name="Puginier C."/>
            <person name="Libourel C."/>
            <person name="Otte J."/>
            <person name="Skaloud P."/>
            <person name="Haon M."/>
            <person name="Grisel S."/>
            <person name="Petersen M."/>
            <person name="Berrin J.G."/>
            <person name="Delaux P.M."/>
            <person name="Dal Grande F."/>
            <person name="Keller J."/>
        </authorList>
    </citation>
    <scope>NUCLEOTIDE SEQUENCE [LARGE SCALE GENOMIC DNA]</scope>
    <source>
        <strain evidence="1 2">SAG 2043</strain>
    </source>
</reference>
<protein>
    <submittedName>
        <fullName evidence="1">Uncharacterized protein</fullName>
    </submittedName>
</protein>
<evidence type="ECO:0000313" key="1">
    <source>
        <dbReference type="EMBL" id="KAK9804250.1"/>
    </source>
</evidence>
<sequence length="244" mass="26216">MSVPLAVYRALRRSVQVYSAQSVPLTGVAGLGIRCTAGDAVAELQRQFREAQQGSSQAADQGFAVLRRLQAQAQVFTQADEHTRQALAQWNALLSSTRPLVQRGGALAVATAVESGAMLVHKLHCDVTATPVGIDADSGDTAPSAAAVLDDLASTVRQQLPGGAQAREVHHDVDCQANMLHTLGKVLFQELRFRQAVVDVWAEHARVAMIANQRRGDGDAVAFWLYQLLALDPNANEWGDVMPM</sequence>
<dbReference type="EMBL" id="JALJOR010000018">
    <property type="protein sequence ID" value="KAK9804250.1"/>
    <property type="molecule type" value="Genomic_DNA"/>
</dbReference>
<proteinExistence type="predicted"/>
<gene>
    <name evidence="1" type="ORF">WJX72_003412</name>
</gene>
<keyword evidence="2" id="KW-1185">Reference proteome</keyword>
<dbReference type="AlphaFoldDB" id="A0AAW1P1U6"/>
<comment type="caution">
    <text evidence="1">The sequence shown here is derived from an EMBL/GenBank/DDBJ whole genome shotgun (WGS) entry which is preliminary data.</text>
</comment>
<organism evidence="1 2">
    <name type="scientific">[Myrmecia] bisecta</name>
    <dbReference type="NCBI Taxonomy" id="41462"/>
    <lineage>
        <taxon>Eukaryota</taxon>
        <taxon>Viridiplantae</taxon>
        <taxon>Chlorophyta</taxon>
        <taxon>core chlorophytes</taxon>
        <taxon>Trebouxiophyceae</taxon>
        <taxon>Trebouxiales</taxon>
        <taxon>Trebouxiaceae</taxon>
        <taxon>Myrmecia</taxon>
    </lineage>
</organism>
<dbReference type="Proteomes" id="UP001489004">
    <property type="component" value="Unassembled WGS sequence"/>
</dbReference>